<evidence type="ECO:0000313" key="3">
    <source>
        <dbReference type="Proteomes" id="UP000247409"/>
    </source>
</evidence>
<sequence>MKSVSENNTAADRVARQVLEHLQESGERDRIKEWLINDLESKGWTAMLFKRAEEICSAQSQDPKFGATSGKPPSVDAPHSMQGDDLTVRNIASQLSKEAMESVPEAVRSKLMQEVLDATREFVARENFESPVKKESK</sequence>
<feature type="region of interest" description="Disordered" evidence="1">
    <location>
        <begin position="59"/>
        <end position="82"/>
    </location>
</feature>
<comment type="caution">
    <text evidence="2">The sequence shown here is derived from an EMBL/GenBank/DDBJ whole genome shotgun (WGS) entry which is preliminary data.</text>
</comment>
<evidence type="ECO:0000313" key="2">
    <source>
        <dbReference type="EMBL" id="PXF44733.1"/>
    </source>
</evidence>
<organism evidence="2 3">
    <name type="scientific">Gracilariopsis chorda</name>
    <dbReference type="NCBI Taxonomy" id="448386"/>
    <lineage>
        <taxon>Eukaryota</taxon>
        <taxon>Rhodophyta</taxon>
        <taxon>Florideophyceae</taxon>
        <taxon>Rhodymeniophycidae</taxon>
        <taxon>Gracilariales</taxon>
        <taxon>Gracilariaceae</taxon>
        <taxon>Gracilariopsis</taxon>
    </lineage>
</organism>
<dbReference type="Pfam" id="PF10163">
    <property type="entry name" value="EnY2"/>
    <property type="match status" value="1"/>
</dbReference>
<dbReference type="InterPro" id="IPR018783">
    <property type="entry name" value="TF_ENY2"/>
</dbReference>
<dbReference type="AlphaFoldDB" id="A0A2V3IRK7"/>
<dbReference type="GO" id="GO:0000124">
    <property type="term" value="C:SAGA complex"/>
    <property type="evidence" value="ECO:0007669"/>
    <property type="project" value="InterPro"/>
</dbReference>
<dbReference type="GO" id="GO:0005643">
    <property type="term" value="C:nuclear pore"/>
    <property type="evidence" value="ECO:0007669"/>
    <property type="project" value="InterPro"/>
</dbReference>
<dbReference type="Gene3D" id="1.10.246.140">
    <property type="match status" value="1"/>
</dbReference>
<dbReference type="GO" id="GO:0003713">
    <property type="term" value="F:transcription coactivator activity"/>
    <property type="evidence" value="ECO:0007669"/>
    <property type="project" value="InterPro"/>
</dbReference>
<dbReference type="InterPro" id="IPR038212">
    <property type="entry name" value="TF_EnY2_sf"/>
</dbReference>
<dbReference type="OrthoDB" id="10450341at2759"/>
<proteinExistence type="predicted"/>
<name>A0A2V3IRK7_9FLOR</name>
<reference evidence="2 3" key="1">
    <citation type="journal article" date="2018" name="Mol. Biol. Evol.">
        <title>Analysis of the draft genome of the red seaweed Gracilariopsis chorda provides insights into genome size evolution in Rhodophyta.</title>
        <authorList>
            <person name="Lee J."/>
            <person name="Yang E.C."/>
            <person name="Graf L."/>
            <person name="Yang J.H."/>
            <person name="Qiu H."/>
            <person name="Zel Zion U."/>
            <person name="Chan C.X."/>
            <person name="Stephens T.G."/>
            <person name="Weber A.P.M."/>
            <person name="Boo G.H."/>
            <person name="Boo S.M."/>
            <person name="Kim K.M."/>
            <person name="Shin Y."/>
            <person name="Jung M."/>
            <person name="Lee S.J."/>
            <person name="Yim H.S."/>
            <person name="Lee J.H."/>
            <person name="Bhattacharya D."/>
            <person name="Yoon H.S."/>
        </authorList>
    </citation>
    <scope>NUCLEOTIDE SEQUENCE [LARGE SCALE GENOMIC DNA]</scope>
    <source>
        <strain evidence="2 3">SKKU-2015</strain>
        <tissue evidence="2">Whole body</tissue>
    </source>
</reference>
<dbReference type="GO" id="GO:0006406">
    <property type="term" value="P:mRNA export from nucleus"/>
    <property type="evidence" value="ECO:0007669"/>
    <property type="project" value="InterPro"/>
</dbReference>
<keyword evidence="3" id="KW-1185">Reference proteome</keyword>
<accession>A0A2V3IRK7</accession>
<dbReference type="EMBL" id="NBIV01000082">
    <property type="protein sequence ID" value="PXF44733.1"/>
    <property type="molecule type" value="Genomic_DNA"/>
</dbReference>
<evidence type="ECO:0000256" key="1">
    <source>
        <dbReference type="SAM" id="MobiDB-lite"/>
    </source>
</evidence>
<protein>
    <recommendedName>
        <fullName evidence="4">Transcription and mRNA export factor ENY2</fullName>
    </recommendedName>
</protein>
<evidence type="ECO:0008006" key="4">
    <source>
        <dbReference type="Google" id="ProtNLM"/>
    </source>
</evidence>
<dbReference type="Proteomes" id="UP000247409">
    <property type="component" value="Unassembled WGS sequence"/>
</dbReference>
<gene>
    <name evidence="2" type="ORF">BWQ96_05492</name>
</gene>